<keyword evidence="2" id="KW-1133">Transmembrane helix</keyword>
<organism evidence="3 4">
    <name type="scientific">Patellaria atrata CBS 101060</name>
    <dbReference type="NCBI Taxonomy" id="1346257"/>
    <lineage>
        <taxon>Eukaryota</taxon>
        <taxon>Fungi</taxon>
        <taxon>Dikarya</taxon>
        <taxon>Ascomycota</taxon>
        <taxon>Pezizomycotina</taxon>
        <taxon>Dothideomycetes</taxon>
        <taxon>Dothideomycetes incertae sedis</taxon>
        <taxon>Patellariales</taxon>
        <taxon>Patellariaceae</taxon>
        <taxon>Patellaria</taxon>
    </lineage>
</organism>
<evidence type="ECO:0000313" key="4">
    <source>
        <dbReference type="Proteomes" id="UP000799429"/>
    </source>
</evidence>
<keyword evidence="2" id="KW-0812">Transmembrane</keyword>
<feature type="transmembrane region" description="Helical" evidence="2">
    <location>
        <begin position="112"/>
        <end position="132"/>
    </location>
</feature>
<keyword evidence="4" id="KW-1185">Reference proteome</keyword>
<feature type="transmembrane region" description="Helical" evidence="2">
    <location>
        <begin position="207"/>
        <end position="230"/>
    </location>
</feature>
<feature type="region of interest" description="Disordered" evidence="1">
    <location>
        <begin position="69"/>
        <end position="95"/>
    </location>
</feature>
<name>A0A9P4SE11_9PEZI</name>
<dbReference type="OrthoDB" id="3726939at2759"/>
<gene>
    <name evidence="3" type="ORF">M501DRAFT_1048525</name>
</gene>
<evidence type="ECO:0000256" key="1">
    <source>
        <dbReference type="SAM" id="MobiDB-lite"/>
    </source>
</evidence>
<accession>A0A9P4SE11</accession>
<evidence type="ECO:0000256" key="2">
    <source>
        <dbReference type="SAM" id="Phobius"/>
    </source>
</evidence>
<evidence type="ECO:0000313" key="3">
    <source>
        <dbReference type="EMBL" id="KAF2841036.1"/>
    </source>
</evidence>
<sequence>MLAFEVAGVRLRGAPEKDQDIDSYEEVQNFWILRHYYINSTFPFCQYLKRVPMASEKDTIVKLTEIPVSHGSSEDESQRPLNSTPSAKAWPQTPIPLQPDRTTAIILSRYDAALLLVLILLATKTGLCIVAWHQDKHRGTFIDIVNELTKQLVKFNSQMTTVFTIIFVTIMNTAARRYALYKAQKGASVIELEQLQRSISLPSTVKLIWSLRVFGTLSWALIVLWSFYYLDSQATTLEYQFVNSDSFRNMYVAMNPPNYTFIFIDALDEPRPSIAPGESQGALSRASSNTPGIDNNGGMIIPDLYYVVHPKEDVIALAADTAIEPAHPGKDGWINVSKSSKNPYTSDIGQNLEGPTPKKFGATGSEGSWPIRPIGSIRQLLVIFPSLVALL</sequence>
<protein>
    <submittedName>
        <fullName evidence="3">Uncharacterized protein</fullName>
    </submittedName>
</protein>
<proteinExistence type="predicted"/>
<comment type="caution">
    <text evidence="3">The sequence shown here is derived from an EMBL/GenBank/DDBJ whole genome shotgun (WGS) entry which is preliminary data.</text>
</comment>
<dbReference type="AlphaFoldDB" id="A0A9P4SE11"/>
<dbReference type="EMBL" id="MU006092">
    <property type="protein sequence ID" value="KAF2841036.1"/>
    <property type="molecule type" value="Genomic_DNA"/>
</dbReference>
<feature type="transmembrane region" description="Helical" evidence="2">
    <location>
        <begin position="152"/>
        <end position="175"/>
    </location>
</feature>
<reference evidence="3" key="1">
    <citation type="journal article" date="2020" name="Stud. Mycol.">
        <title>101 Dothideomycetes genomes: a test case for predicting lifestyles and emergence of pathogens.</title>
        <authorList>
            <person name="Haridas S."/>
            <person name="Albert R."/>
            <person name="Binder M."/>
            <person name="Bloem J."/>
            <person name="Labutti K."/>
            <person name="Salamov A."/>
            <person name="Andreopoulos B."/>
            <person name="Baker S."/>
            <person name="Barry K."/>
            <person name="Bills G."/>
            <person name="Bluhm B."/>
            <person name="Cannon C."/>
            <person name="Castanera R."/>
            <person name="Culley D."/>
            <person name="Daum C."/>
            <person name="Ezra D."/>
            <person name="Gonzalez J."/>
            <person name="Henrissat B."/>
            <person name="Kuo A."/>
            <person name="Liang C."/>
            <person name="Lipzen A."/>
            <person name="Lutzoni F."/>
            <person name="Magnuson J."/>
            <person name="Mondo S."/>
            <person name="Nolan M."/>
            <person name="Ohm R."/>
            <person name="Pangilinan J."/>
            <person name="Park H.-J."/>
            <person name="Ramirez L."/>
            <person name="Alfaro M."/>
            <person name="Sun H."/>
            <person name="Tritt A."/>
            <person name="Yoshinaga Y."/>
            <person name="Zwiers L.-H."/>
            <person name="Turgeon B."/>
            <person name="Goodwin S."/>
            <person name="Spatafora J."/>
            <person name="Crous P."/>
            <person name="Grigoriev I."/>
        </authorList>
    </citation>
    <scope>NUCLEOTIDE SEQUENCE</scope>
    <source>
        <strain evidence="3">CBS 101060</strain>
    </source>
</reference>
<keyword evidence="2" id="KW-0472">Membrane</keyword>
<dbReference type="Proteomes" id="UP000799429">
    <property type="component" value="Unassembled WGS sequence"/>
</dbReference>